<keyword evidence="2" id="KW-0732">Signal</keyword>
<feature type="compositionally biased region" description="Polar residues" evidence="1">
    <location>
        <begin position="394"/>
        <end position="409"/>
    </location>
</feature>
<proteinExistence type="predicted"/>
<feature type="signal peptide" evidence="2">
    <location>
        <begin position="1"/>
        <end position="17"/>
    </location>
</feature>
<evidence type="ECO:0000256" key="1">
    <source>
        <dbReference type="SAM" id="MobiDB-lite"/>
    </source>
</evidence>
<evidence type="ECO:0000313" key="3">
    <source>
        <dbReference type="EMBL" id="KAJ7196718.1"/>
    </source>
</evidence>
<sequence length="546" mass="58312">MTLAIAGLLLVVSTALAPCSRRSPLAARHLPLAAPVARYPRSVPLATRQPFPGQSQRATRIAGDTKTWQQALFFLAQPPSPPRLPSLAAYLEYFGKSGMMRWSGSEGEGAEEDPRALNRTTFAPRVPPPGPHSRRSPHAPRTAVHAAPAERAPVAPSSAQLPPPVALRLLPAARCSSPFARTLPLRAAHVSVDKTRAFAARRNARRSSDSCLLPSHRVPFAARAHRRIMQGPSSFTANCCKRRPLRPLDPSQTAVLPAVRRARACVPASVGYDPPPPAARHMRARVCATHAPAARCTPPYRRVIVIVAAAAPKEDQSPCGAGRAEARRGGASRLKAYAGAQLRLPAGRLWPTHEERAPIKDTDVDVEVHADVREQERASSFPMPATLLPPNVLSAGTSPSASFASQSHVSGKRDSDVDKPRDSVADAVPDRRASSRRRPATPCVGGCPSFALLRQATVDNVPLKATNAQLGRLSAVCEDLEDLDPQSSAPQSDSDLQKPPKISLRALEVAGGEKREAVGDVRQQLEAAGNKLREVGRMAMAAAELA</sequence>
<reference evidence="3" key="1">
    <citation type="submission" date="2023-03" db="EMBL/GenBank/DDBJ databases">
        <title>Massive genome expansion in bonnet fungi (Mycena s.s.) driven by repeated elements and novel gene families across ecological guilds.</title>
        <authorList>
            <consortium name="Lawrence Berkeley National Laboratory"/>
            <person name="Harder C.B."/>
            <person name="Miyauchi S."/>
            <person name="Viragh M."/>
            <person name="Kuo A."/>
            <person name="Thoen E."/>
            <person name="Andreopoulos B."/>
            <person name="Lu D."/>
            <person name="Skrede I."/>
            <person name="Drula E."/>
            <person name="Henrissat B."/>
            <person name="Morin E."/>
            <person name="Kohler A."/>
            <person name="Barry K."/>
            <person name="LaButti K."/>
            <person name="Morin E."/>
            <person name="Salamov A."/>
            <person name="Lipzen A."/>
            <person name="Mereny Z."/>
            <person name="Hegedus B."/>
            <person name="Baldrian P."/>
            <person name="Stursova M."/>
            <person name="Weitz H."/>
            <person name="Taylor A."/>
            <person name="Grigoriev I.V."/>
            <person name="Nagy L.G."/>
            <person name="Martin F."/>
            <person name="Kauserud H."/>
        </authorList>
    </citation>
    <scope>NUCLEOTIDE SEQUENCE</scope>
    <source>
        <strain evidence="3">9144</strain>
    </source>
</reference>
<name>A0AAD6V0X2_9AGAR</name>
<protein>
    <submittedName>
        <fullName evidence="3">Uncharacterized protein</fullName>
    </submittedName>
</protein>
<dbReference type="Proteomes" id="UP001219525">
    <property type="component" value="Unassembled WGS sequence"/>
</dbReference>
<feature type="compositionally biased region" description="Basic and acidic residues" evidence="1">
    <location>
        <begin position="411"/>
        <end position="433"/>
    </location>
</feature>
<feature type="region of interest" description="Disordered" evidence="1">
    <location>
        <begin position="390"/>
        <end position="441"/>
    </location>
</feature>
<keyword evidence="4" id="KW-1185">Reference proteome</keyword>
<gene>
    <name evidence="3" type="ORF">GGX14DRAFT_672396</name>
</gene>
<evidence type="ECO:0000256" key="2">
    <source>
        <dbReference type="SAM" id="SignalP"/>
    </source>
</evidence>
<evidence type="ECO:0000313" key="4">
    <source>
        <dbReference type="Proteomes" id="UP001219525"/>
    </source>
</evidence>
<dbReference type="EMBL" id="JARJCW010000082">
    <property type="protein sequence ID" value="KAJ7196718.1"/>
    <property type="molecule type" value="Genomic_DNA"/>
</dbReference>
<accession>A0AAD6V0X2</accession>
<feature type="chain" id="PRO_5042132364" evidence="2">
    <location>
        <begin position="18"/>
        <end position="546"/>
    </location>
</feature>
<feature type="region of interest" description="Disordered" evidence="1">
    <location>
        <begin position="102"/>
        <end position="160"/>
    </location>
</feature>
<organism evidence="3 4">
    <name type="scientific">Mycena pura</name>
    <dbReference type="NCBI Taxonomy" id="153505"/>
    <lineage>
        <taxon>Eukaryota</taxon>
        <taxon>Fungi</taxon>
        <taxon>Dikarya</taxon>
        <taxon>Basidiomycota</taxon>
        <taxon>Agaricomycotina</taxon>
        <taxon>Agaricomycetes</taxon>
        <taxon>Agaricomycetidae</taxon>
        <taxon>Agaricales</taxon>
        <taxon>Marasmiineae</taxon>
        <taxon>Mycenaceae</taxon>
        <taxon>Mycena</taxon>
    </lineage>
</organism>
<dbReference type="AlphaFoldDB" id="A0AAD6V0X2"/>
<comment type="caution">
    <text evidence="3">The sequence shown here is derived from an EMBL/GenBank/DDBJ whole genome shotgun (WGS) entry which is preliminary data.</text>
</comment>